<name>A0A4Y2K8A2_ARAVE</name>
<gene>
    <name evidence="1" type="ORF">AVEN_182633_1</name>
</gene>
<sequence>MNTDQNENPVGLFGNVSSISDQMNLKIFQNREHISVETNDTSNQKLAPKSKYIPAVFIDDPNNVPQLLSFLSDKTKEKITFRIVGQNKLNIFSPTSAAHRIKSPCKNKITFDRLKSSRIEVKL</sequence>
<protein>
    <submittedName>
        <fullName evidence="1">Uncharacterized protein</fullName>
    </submittedName>
</protein>
<accession>A0A4Y2K8A2</accession>
<dbReference type="Proteomes" id="UP000499080">
    <property type="component" value="Unassembled WGS sequence"/>
</dbReference>
<dbReference type="AlphaFoldDB" id="A0A4Y2K8A2"/>
<organism evidence="1 2">
    <name type="scientific">Araneus ventricosus</name>
    <name type="common">Orbweaver spider</name>
    <name type="synonym">Epeira ventricosa</name>
    <dbReference type="NCBI Taxonomy" id="182803"/>
    <lineage>
        <taxon>Eukaryota</taxon>
        <taxon>Metazoa</taxon>
        <taxon>Ecdysozoa</taxon>
        <taxon>Arthropoda</taxon>
        <taxon>Chelicerata</taxon>
        <taxon>Arachnida</taxon>
        <taxon>Araneae</taxon>
        <taxon>Araneomorphae</taxon>
        <taxon>Entelegynae</taxon>
        <taxon>Araneoidea</taxon>
        <taxon>Araneidae</taxon>
        <taxon>Araneus</taxon>
    </lineage>
</organism>
<reference evidence="1 2" key="1">
    <citation type="journal article" date="2019" name="Sci. Rep.">
        <title>Orb-weaving spider Araneus ventricosus genome elucidates the spidroin gene catalogue.</title>
        <authorList>
            <person name="Kono N."/>
            <person name="Nakamura H."/>
            <person name="Ohtoshi R."/>
            <person name="Moran D.A.P."/>
            <person name="Shinohara A."/>
            <person name="Yoshida Y."/>
            <person name="Fujiwara M."/>
            <person name="Mori M."/>
            <person name="Tomita M."/>
            <person name="Arakawa K."/>
        </authorList>
    </citation>
    <scope>NUCLEOTIDE SEQUENCE [LARGE SCALE GENOMIC DNA]</scope>
</reference>
<evidence type="ECO:0000313" key="2">
    <source>
        <dbReference type="Proteomes" id="UP000499080"/>
    </source>
</evidence>
<keyword evidence="2" id="KW-1185">Reference proteome</keyword>
<dbReference type="EMBL" id="BGPR01004376">
    <property type="protein sequence ID" value="GBM98983.1"/>
    <property type="molecule type" value="Genomic_DNA"/>
</dbReference>
<proteinExistence type="predicted"/>
<comment type="caution">
    <text evidence="1">The sequence shown here is derived from an EMBL/GenBank/DDBJ whole genome shotgun (WGS) entry which is preliminary data.</text>
</comment>
<evidence type="ECO:0000313" key="1">
    <source>
        <dbReference type="EMBL" id="GBM98983.1"/>
    </source>
</evidence>